<dbReference type="RefSeq" id="WP_378623078.1">
    <property type="nucleotide sequence ID" value="NZ_JBHUCM010000025.1"/>
</dbReference>
<name>A0ABW4GFN9_9ACTN</name>
<accession>A0ABW4GFN9</accession>
<dbReference type="EMBL" id="JBHUCM010000025">
    <property type="protein sequence ID" value="MFD1541209.1"/>
    <property type="molecule type" value="Genomic_DNA"/>
</dbReference>
<dbReference type="Pfam" id="PF07784">
    <property type="entry name" value="DUF1622"/>
    <property type="match status" value="1"/>
</dbReference>
<proteinExistence type="predicted"/>
<comment type="caution">
    <text evidence="2">The sequence shown here is derived from an EMBL/GenBank/DDBJ whole genome shotgun (WGS) entry which is preliminary data.</text>
</comment>
<evidence type="ECO:0000313" key="3">
    <source>
        <dbReference type="Proteomes" id="UP001597097"/>
    </source>
</evidence>
<gene>
    <name evidence="2" type="ORF">ACFSJ0_29440</name>
</gene>
<dbReference type="Proteomes" id="UP001597097">
    <property type="component" value="Unassembled WGS sequence"/>
</dbReference>
<keyword evidence="1" id="KW-0812">Transmembrane</keyword>
<dbReference type="PANTHER" id="PTHR38468:SF1">
    <property type="entry name" value="SLL0939 PROTEIN"/>
    <property type="match status" value="1"/>
</dbReference>
<reference evidence="3" key="1">
    <citation type="journal article" date="2019" name="Int. J. Syst. Evol. Microbiol.">
        <title>The Global Catalogue of Microorganisms (GCM) 10K type strain sequencing project: providing services to taxonomists for standard genome sequencing and annotation.</title>
        <authorList>
            <consortium name="The Broad Institute Genomics Platform"/>
            <consortium name="The Broad Institute Genome Sequencing Center for Infectious Disease"/>
            <person name="Wu L."/>
            <person name="Ma J."/>
        </authorList>
    </citation>
    <scope>NUCLEOTIDE SEQUENCE [LARGE SCALE GENOMIC DNA]</scope>
    <source>
        <strain evidence="3">CGMCC 1.15399</strain>
    </source>
</reference>
<keyword evidence="1" id="KW-0472">Membrane</keyword>
<feature type="transmembrane region" description="Helical" evidence="1">
    <location>
        <begin position="16"/>
        <end position="38"/>
    </location>
</feature>
<protein>
    <submittedName>
        <fullName evidence="2">DUF1622 domain-containing protein</fullName>
    </submittedName>
</protein>
<organism evidence="2 3">
    <name type="scientific">Nonomuraea guangzhouensis</name>
    <dbReference type="NCBI Taxonomy" id="1291555"/>
    <lineage>
        <taxon>Bacteria</taxon>
        <taxon>Bacillati</taxon>
        <taxon>Actinomycetota</taxon>
        <taxon>Actinomycetes</taxon>
        <taxon>Streptosporangiales</taxon>
        <taxon>Streptosporangiaceae</taxon>
        <taxon>Nonomuraea</taxon>
    </lineage>
</organism>
<feature type="transmembrane region" description="Helical" evidence="1">
    <location>
        <begin position="58"/>
        <end position="77"/>
    </location>
</feature>
<evidence type="ECO:0000256" key="1">
    <source>
        <dbReference type="SAM" id="Phobius"/>
    </source>
</evidence>
<sequence>MQVNEVIETIGTVLDIVGVAVIAGGLVIATATFILNLARTRRMAGLYQAYRRGVGRSILLGLEFLVGADIIKTVAVSPTFQSLGVLAIIVAVRTFLSVSLQVELEGRWPWQAAPAAEKSGGGRPASAE</sequence>
<keyword evidence="1" id="KW-1133">Transmembrane helix</keyword>
<keyword evidence="3" id="KW-1185">Reference proteome</keyword>
<dbReference type="InterPro" id="IPR012427">
    <property type="entry name" value="DUF1622"/>
</dbReference>
<evidence type="ECO:0000313" key="2">
    <source>
        <dbReference type="EMBL" id="MFD1541209.1"/>
    </source>
</evidence>
<dbReference type="PANTHER" id="PTHR38468">
    <property type="entry name" value="SLL0939 PROTEIN"/>
    <property type="match status" value="1"/>
</dbReference>